<accession>A0A410FVC6</accession>
<protein>
    <submittedName>
        <fullName evidence="2">Uncharacterized protein</fullName>
    </submittedName>
</protein>
<dbReference type="KEGG" id="bih:BIP78_1299"/>
<name>A0A410FVC6_BIPS1</name>
<proteinExistence type="predicted"/>
<organism evidence="2 3">
    <name type="scientific">Bipolaricaulis sibiricus</name>
    <dbReference type="NCBI Taxonomy" id="2501609"/>
    <lineage>
        <taxon>Bacteria</taxon>
        <taxon>Candidatus Bipolaricaulota</taxon>
        <taxon>Candidatus Bipolaricaulia</taxon>
        <taxon>Candidatus Bipolaricaulales</taxon>
        <taxon>Candidatus Bipolaricaulaceae</taxon>
        <taxon>Candidatus Bipolaricaulis</taxon>
    </lineage>
</organism>
<sequence>MAEKALFPDYLAWLTAVAALGDAREETLRGGGRQARAMRGDVTRAAQGPEGSHPHPRRHPHLLPHHHRPLQDH</sequence>
<dbReference type="EMBL" id="CP034928">
    <property type="protein sequence ID" value="QAA77065.1"/>
    <property type="molecule type" value="Genomic_DNA"/>
</dbReference>
<reference evidence="3" key="1">
    <citation type="submission" date="2018-12" db="EMBL/GenBank/DDBJ databases">
        <title>Complete genome sequence of an uncultured bacterium of the candidate phylum Bipolaricaulota.</title>
        <authorList>
            <person name="Kadnikov V.V."/>
            <person name="Mardanov A.V."/>
            <person name="Beletsky A.V."/>
            <person name="Frank Y.A."/>
            <person name="Karnachuk O.V."/>
            <person name="Ravin N.V."/>
        </authorList>
    </citation>
    <scope>NUCLEOTIDE SEQUENCE [LARGE SCALE GENOMIC DNA]</scope>
</reference>
<feature type="compositionally biased region" description="Basic residues" evidence="1">
    <location>
        <begin position="54"/>
        <end position="73"/>
    </location>
</feature>
<evidence type="ECO:0000313" key="2">
    <source>
        <dbReference type="EMBL" id="QAA77065.1"/>
    </source>
</evidence>
<dbReference type="Proteomes" id="UP000287233">
    <property type="component" value="Chromosome"/>
</dbReference>
<evidence type="ECO:0000256" key="1">
    <source>
        <dbReference type="SAM" id="MobiDB-lite"/>
    </source>
</evidence>
<evidence type="ECO:0000313" key="3">
    <source>
        <dbReference type="Proteomes" id="UP000287233"/>
    </source>
</evidence>
<gene>
    <name evidence="2" type="ORF">BIP78_1299</name>
</gene>
<dbReference type="AlphaFoldDB" id="A0A410FVC6"/>
<feature type="region of interest" description="Disordered" evidence="1">
    <location>
        <begin position="28"/>
        <end position="73"/>
    </location>
</feature>